<gene>
    <name evidence="1" type="ORF">M9H77_31271</name>
</gene>
<evidence type="ECO:0000313" key="2">
    <source>
        <dbReference type="Proteomes" id="UP001060085"/>
    </source>
</evidence>
<accession>A0ACB9ZZY0</accession>
<keyword evidence="2" id="KW-1185">Reference proteome</keyword>
<comment type="caution">
    <text evidence="1">The sequence shown here is derived from an EMBL/GenBank/DDBJ whole genome shotgun (WGS) entry which is preliminary data.</text>
</comment>
<protein>
    <submittedName>
        <fullName evidence="1">Uncharacterized protein</fullName>
    </submittedName>
</protein>
<evidence type="ECO:0000313" key="1">
    <source>
        <dbReference type="EMBL" id="KAI5654084.1"/>
    </source>
</evidence>
<dbReference type="Proteomes" id="UP001060085">
    <property type="component" value="Linkage Group LG07"/>
</dbReference>
<name>A0ACB9ZZY0_CATRO</name>
<organism evidence="1 2">
    <name type="scientific">Catharanthus roseus</name>
    <name type="common">Madagascar periwinkle</name>
    <name type="synonym">Vinca rosea</name>
    <dbReference type="NCBI Taxonomy" id="4058"/>
    <lineage>
        <taxon>Eukaryota</taxon>
        <taxon>Viridiplantae</taxon>
        <taxon>Streptophyta</taxon>
        <taxon>Embryophyta</taxon>
        <taxon>Tracheophyta</taxon>
        <taxon>Spermatophyta</taxon>
        <taxon>Magnoliopsida</taxon>
        <taxon>eudicotyledons</taxon>
        <taxon>Gunneridae</taxon>
        <taxon>Pentapetalae</taxon>
        <taxon>asterids</taxon>
        <taxon>lamiids</taxon>
        <taxon>Gentianales</taxon>
        <taxon>Apocynaceae</taxon>
        <taxon>Rauvolfioideae</taxon>
        <taxon>Vinceae</taxon>
        <taxon>Catharanthinae</taxon>
        <taxon>Catharanthus</taxon>
    </lineage>
</organism>
<proteinExistence type="predicted"/>
<reference evidence="2" key="1">
    <citation type="journal article" date="2023" name="Nat. Plants">
        <title>Single-cell RNA sequencing provides a high-resolution roadmap for understanding the multicellular compartmentation of specialized metabolism.</title>
        <authorList>
            <person name="Sun S."/>
            <person name="Shen X."/>
            <person name="Li Y."/>
            <person name="Li Y."/>
            <person name="Wang S."/>
            <person name="Li R."/>
            <person name="Zhang H."/>
            <person name="Shen G."/>
            <person name="Guo B."/>
            <person name="Wei J."/>
            <person name="Xu J."/>
            <person name="St-Pierre B."/>
            <person name="Chen S."/>
            <person name="Sun C."/>
        </authorList>
    </citation>
    <scope>NUCLEOTIDE SEQUENCE [LARGE SCALE GENOMIC DNA]</scope>
</reference>
<sequence>MEFLRVLLFAGILVSQCIIAISEGKSMIDLASSSSSCEFPAIYNFGDSNSDTGAMAAAFYPMILPAGETYFGRAAGRASDGRLIIDFIAEHVGLPFLSAYLDSIGTSYRYGANFAASSSTITRQNESWFLNGVSPFPLEIQVEHYTQFKERTAYLYNQANVAQRSRLPRPKDFSKALYTFDIGQNDLADGYRTLGEEELRASLPNIVNQFALQIQDLYKKGARVFWVHNTGPMGCMPVAVLTAENPEPGFFDEIGCVKNQNEMAMEFNKLLKNAVIRLRSKLRKASLIYVDMYKAKYELISNAHREGFESSFTVCCGIHDTRNSVWCGKEANINGTKIFTGSCGKPSSVISWDGVHYTDAANRWIATRIADGSLSDPPVPISRACHS</sequence>
<dbReference type="EMBL" id="CM044707">
    <property type="protein sequence ID" value="KAI5654084.1"/>
    <property type="molecule type" value="Genomic_DNA"/>
</dbReference>